<evidence type="ECO:0000313" key="3">
    <source>
        <dbReference type="Proteomes" id="UP000258581"/>
    </source>
</evidence>
<organism evidence="2 3">
    <name type="scientific">Erwinia phage Wellington</name>
    <dbReference type="NCBI Taxonomy" id="2267653"/>
    <lineage>
        <taxon>Viruses</taxon>
        <taxon>Duplodnaviria</taxon>
        <taxon>Heunggongvirae</taxon>
        <taxon>Uroviricota</taxon>
        <taxon>Caudoviricetes</taxon>
        <taxon>Chimalliviridae</taxon>
        <taxon>Wellingtonvirus</taxon>
        <taxon>Wellingtonvirus wellington</taxon>
    </lineage>
</organism>
<sequence>MIKDTRITQLEQLIDAGNALVMSHKGTTAATDMWNQVVAGESIRRANNDAFTVTRDSAQVKYNSVSGKKMGFAAQVASNMILAASSDPEEFATKVATESSNAKYNSYMDVAYPGSAAGDDYGKNPFVGTEYYTNKDLDKNLGLTWTLNVRALETQSKFAETLFPTITVESNDVGITVRTKVTTVTRGVLNALLAKDSVIDDRQPLHNALSNHKVLQDDAIRIVPYVMEDGSNAEFFVPEDVIANETVRLGRVPAYPTNYLSFDKQQLNLFRLAAHPGIVAEGYDETDEIAPGAALGQILLSVRKAGEDVKDGSLFKLTTRDMQFASFQRPAEGEGRELILNFRHTLFAMNGETLDWQGKAMPALESLKQNDYTLRYVVNVTMSLFTNGQRSGWVEITGKTLRVDSVVDGTGMSLPIDSGSVKTILDNIKIDLVGWRFDGTRTNENRRTQGLLLDPVWEQENYKLQYGSPILTKSPVGVEYDDAERLDDLVSAVNIRNEMLAITQTLNYTEAVRDVFKTMVTQWDKPAIRGLGRHWVGAWYNESDYDVSKVIQSLDTKDALINARQGLMQRLGDQVTRAIQDSRYMPALRLLTADPNALPKVIIATDEPTAAMMLLSTGETRLLGDRYDFEVITTNDDRWRVKNQEDGSWTRRLQWMLKVANVEDGSYCVLNWGNHFWSPIMVTNINIQRNGSTSKELAVQPRNAHICHCPITGVIWVKGITKFVEERLAYFVNVIDDGTTNTGGTNAGDVGAGTTAPATGSTTAPATGS</sequence>
<evidence type="ECO:0000313" key="2">
    <source>
        <dbReference type="EMBL" id="AXF51219.1"/>
    </source>
</evidence>
<dbReference type="InterPro" id="IPR057920">
    <property type="entry name" value="PhiKZ_MCP"/>
</dbReference>
<dbReference type="Pfam" id="PF25620">
    <property type="entry name" value="PhiKZ_MCP"/>
    <property type="match status" value="1"/>
</dbReference>
<dbReference type="Proteomes" id="UP000258581">
    <property type="component" value="Segment"/>
</dbReference>
<keyword evidence="3" id="KW-1185">Reference proteome</keyword>
<protein>
    <submittedName>
        <fullName evidence="2">Putative major capsid protein</fullName>
    </submittedName>
</protein>
<accession>A0A345BL98</accession>
<gene>
    <name evidence="2" type="ORF">WELLINGTON_89</name>
</gene>
<feature type="region of interest" description="Disordered" evidence="1">
    <location>
        <begin position="742"/>
        <end position="769"/>
    </location>
</feature>
<reference evidence="3" key="1">
    <citation type="submission" date="2018-06" db="EMBL/GenBank/DDBJ databases">
        <authorList>
            <person name="Sharma R."/>
            <person name="James B."/>
            <person name="Berg J.A."/>
            <person name="Breakwell D.P."/>
            <person name="Hope S."/>
            <person name="Grose J.H."/>
        </authorList>
    </citation>
    <scope>NUCLEOTIDE SEQUENCE [LARGE SCALE GENOMIC DNA]</scope>
</reference>
<name>A0A345BL98_9CAUD</name>
<evidence type="ECO:0000256" key="1">
    <source>
        <dbReference type="SAM" id="MobiDB-lite"/>
    </source>
</evidence>
<dbReference type="EMBL" id="MH426724">
    <property type="protein sequence ID" value="AXF51219.1"/>
    <property type="molecule type" value="Genomic_DNA"/>
</dbReference>
<proteinExistence type="predicted"/>